<evidence type="ECO:0000256" key="5">
    <source>
        <dbReference type="ARBA" id="ARBA00023242"/>
    </source>
</evidence>
<dbReference type="GO" id="GO:0030896">
    <property type="term" value="C:checkpoint clamp complex"/>
    <property type="evidence" value="ECO:0007669"/>
    <property type="project" value="TreeGrafter"/>
</dbReference>
<comment type="subcellular location">
    <subcellularLocation>
        <location evidence="1">Nucleus</location>
    </subcellularLocation>
</comment>
<gene>
    <name evidence="6" type="ORF">DASB73_036570</name>
</gene>
<evidence type="ECO:0008006" key="8">
    <source>
        <dbReference type="Google" id="ProtNLM"/>
    </source>
</evidence>
<dbReference type="GO" id="GO:0006281">
    <property type="term" value="P:DNA repair"/>
    <property type="evidence" value="ECO:0007669"/>
    <property type="project" value="UniProtKB-KW"/>
</dbReference>
<dbReference type="InterPro" id="IPR003021">
    <property type="entry name" value="Rad1_Rec1_Rad17"/>
</dbReference>
<evidence type="ECO:0000256" key="2">
    <source>
        <dbReference type="ARBA" id="ARBA00010991"/>
    </source>
</evidence>
<dbReference type="PANTHER" id="PTHR10870:SF0">
    <property type="entry name" value="CELL CYCLE CHECKPOINT PROTEIN RAD1"/>
    <property type="match status" value="1"/>
</dbReference>
<dbReference type="AlphaFoldDB" id="A0AAV5RMF3"/>
<dbReference type="SUPFAM" id="SSF55979">
    <property type="entry name" value="DNA clamp"/>
    <property type="match status" value="1"/>
</dbReference>
<evidence type="ECO:0000313" key="7">
    <source>
        <dbReference type="Proteomes" id="UP001362899"/>
    </source>
</evidence>
<dbReference type="GO" id="GO:0000077">
    <property type="term" value="P:DNA damage checkpoint signaling"/>
    <property type="evidence" value="ECO:0007669"/>
    <property type="project" value="InterPro"/>
</dbReference>
<evidence type="ECO:0000256" key="4">
    <source>
        <dbReference type="ARBA" id="ARBA00023204"/>
    </source>
</evidence>
<keyword evidence="3" id="KW-0227">DNA damage</keyword>
<dbReference type="PRINTS" id="PR01245">
    <property type="entry name" value="RAD1REC1"/>
</dbReference>
<sequence length="298" mass="33233">MPRLFVTSSASLMNNDQSWKAATVYIHPISRLFRSLELKGARARFFVTPGGIKITSTAQSKTYTAQLYIDSSAFASYQIDNYDESDFQTTVSIDALVHCLQMFVKWSADDTKGSTTESALQTNQTGSSACFIEFIPNKQLQLKYASESMNSICHLTLYENDEFTSELKFDSEQVILQAIMPSAVLVNVFKDMAAVSSKEMTISSSVSPMRVTFNSSGDLVSTEFSLPNDPKVVEALSIDVESDFTYDFGSIIQSMNGIRTATKISLRYDVYGTLSIQCLCAVDEHEVYIEYKFLPKQI</sequence>
<proteinExistence type="inferred from homology"/>
<evidence type="ECO:0000256" key="3">
    <source>
        <dbReference type="ARBA" id="ARBA00022763"/>
    </source>
</evidence>
<dbReference type="EMBL" id="BTGC01000008">
    <property type="protein sequence ID" value="GMM52694.1"/>
    <property type="molecule type" value="Genomic_DNA"/>
</dbReference>
<keyword evidence="7" id="KW-1185">Reference proteome</keyword>
<protein>
    <recommendedName>
        <fullName evidence="8">Checkpoint protein</fullName>
    </recommendedName>
</protein>
<reference evidence="6 7" key="1">
    <citation type="journal article" date="2023" name="Elife">
        <title>Identification of key yeast species and microbe-microbe interactions impacting larval growth of Drosophila in the wild.</title>
        <authorList>
            <person name="Mure A."/>
            <person name="Sugiura Y."/>
            <person name="Maeda R."/>
            <person name="Honda K."/>
            <person name="Sakurai N."/>
            <person name="Takahashi Y."/>
            <person name="Watada M."/>
            <person name="Katoh T."/>
            <person name="Gotoh A."/>
            <person name="Gotoh Y."/>
            <person name="Taniguchi I."/>
            <person name="Nakamura K."/>
            <person name="Hayashi T."/>
            <person name="Katayama T."/>
            <person name="Uemura T."/>
            <person name="Hattori Y."/>
        </authorList>
    </citation>
    <scope>NUCLEOTIDE SEQUENCE [LARGE SCALE GENOMIC DNA]</scope>
    <source>
        <strain evidence="6 7">SB-73</strain>
    </source>
</reference>
<dbReference type="InterPro" id="IPR046938">
    <property type="entry name" value="DNA_clamp_sf"/>
</dbReference>
<keyword evidence="5" id="KW-0539">Nucleus</keyword>
<dbReference type="Pfam" id="PF02144">
    <property type="entry name" value="Rad1"/>
    <property type="match status" value="1"/>
</dbReference>
<dbReference type="Proteomes" id="UP001362899">
    <property type="component" value="Unassembled WGS sequence"/>
</dbReference>
<dbReference type="Gene3D" id="3.70.10.10">
    <property type="match status" value="1"/>
</dbReference>
<organism evidence="6 7">
    <name type="scientific">Starmerella bacillaris</name>
    <name type="common">Yeast</name>
    <name type="synonym">Candida zemplinina</name>
    <dbReference type="NCBI Taxonomy" id="1247836"/>
    <lineage>
        <taxon>Eukaryota</taxon>
        <taxon>Fungi</taxon>
        <taxon>Dikarya</taxon>
        <taxon>Ascomycota</taxon>
        <taxon>Saccharomycotina</taxon>
        <taxon>Dipodascomycetes</taxon>
        <taxon>Dipodascales</taxon>
        <taxon>Trichomonascaceae</taxon>
        <taxon>Starmerella</taxon>
    </lineage>
</organism>
<dbReference type="PANTHER" id="PTHR10870">
    <property type="entry name" value="CELL CYCLE CHECKPOINT PROTEIN RAD1"/>
    <property type="match status" value="1"/>
</dbReference>
<evidence type="ECO:0000313" key="6">
    <source>
        <dbReference type="EMBL" id="GMM52694.1"/>
    </source>
</evidence>
<comment type="caution">
    <text evidence="6">The sequence shown here is derived from an EMBL/GenBank/DDBJ whole genome shotgun (WGS) entry which is preliminary data.</text>
</comment>
<evidence type="ECO:0000256" key="1">
    <source>
        <dbReference type="ARBA" id="ARBA00004123"/>
    </source>
</evidence>
<comment type="similarity">
    <text evidence="2">Belongs to the rad1 family.</text>
</comment>
<name>A0AAV5RMF3_STABA</name>
<keyword evidence="4" id="KW-0234">DNA repair</keyword>
<accession>A0AAV5RMF3</accession>